<dbReference type="AlphaFoldDB" id="A0A378APM1"/>
<accession>A0A378APM1</accession>
<evidence type="ECO:0000313" key="3">
    <source>
        <dbReference type="EMBL" id="STV15883.1"/>
    </source>
</evidence>
<name>A0A378APM1_KLEPO</name>
<evidence type="ECO:0000256" key="2">
    <source>
        <dbReference type="SAM" id="MobiDB-lite"/>
    </source>
</evidence>
<reference evidence="3 4" key="1">
    <citation type="submission" date="2018-06" db="EMBL/GenBank/DDBJ databases">
        <authorList>
            <consortium name="Pathogen Informatics"/>
            <person name="Doyle S."/>
        </authorList>
    </citation>
    <scope>NUCLEOTIDE SEQUENCE [LARGE SCALE GENOMIC DNA]</scope>
    <source>
        <strain evidence="3 4">NCTC10313</strain>
    </source>
</reference>
<feature type="coiled-coil region" evidence="1">
    <location>
        <begin position="190"/>
        <end position="217"/>
    </location>
</feature>
<dbReference type="NCBIfam" id="TIGR03755">
    <property type="entry name" value="conj_TIGR03755"/>
    <property type="match status" value="1"/>
</dbReference>
<protein>
    <submittedName>
        <fullName evidence="3">Integrating conjugative element protein, PFL_4711 family</fullName>
    </submittedName>
</protein>
<feature type="region of interest" description="Disordered" evidence="2">
    <location>
        <begin position="227"/>
        <end position="259"/>
    </location>
</feature>
<proteinExistence type="predicted"/>
<evidence type="ECO:0000313" key="4">
    <source>
        <dbReference type="Proteomes" id="UP000254487"/>
    </source>
</evidence>
<feature type="compositionally biased region" description="Polar residues" evidence="2">
    <location>
        <begin position="233"/>
        <end position="259"/>
    </location>
</feature>
<dbReference type="InterPro" id="IPR021204">
    <property type="entry name" value="Integr_conj_element_PFL4711"/>
</dbReference>
<organism evidence="3 4">
    <name type="scientific">Klebsiella pneumoniae subsp. ozaenae</name>
    <dbReference type="NCBI Taxonomy" id="574"/>
    <lineage>
        <taxon>Bacteria</taxon>
        <taxon>Pseudomonadati</taxon>
        <taxon>Pseudomonadota</taxon>
        <taxon>Gammaproteobacteria</taxon>
        <taxon>Enterobacterales</taxon>
        <taxon>Enterobacteriaceae</taxon>
        <taxon>Klebsiella/Raoultella group</taxon>
        <taxon>Klebsiella</taxon>
        <taxon>Klebsiella pneumoniae complex</taxon>
    </lineage>
</organism>
<gene>
    <name evidence="3" type="ORF">NCTC10313_06110</name>
</gene>
<sequence length="259" mass="27112">MGGAGQPAIRVTHDLVAAGYNMMNGLPVTANSTVGESNCNGGACSKFGSAEEAAAMTVKVLGDRSMRTCANASECTSGDADDQPGTTVAGTGFAPLLEEATKANAEQLVRLVNGTEKPTAANLAKLKTGGLPVTAGVIKALQRDPDNAALTARLAGELAMSDTVETALLMRRMMVTGMSEPNAAAQPKAIDTAGQRIEALDREIAALKNEMEMKRELSRNSVLTIIDRENQRVETNPQTQSDDNTDSRFNQMAAPQSAE</sequence>
<dbReference type="Proteomes" id="UP000254487">
    <property type="component" value="Unassembled WGS sequence"/>
</dbReference>
<dbReference type="EMBL" id="UGLW01000003">
    <property type="protein sequence ID" value="STV15883.1"/>
    <property type="molecule type" value="Genomic_DNA"/>
</dbReference>
<keyword evidence="1" id="KW-0175">Coiled coil</keyword>
<evidence type="ECO:0000256" key="1">
    <source>
        <dbReference type="SAM" id="Coils"/>
    </source>
</evidence>